<evidence type="ECO:0000313" key="1">
    <source>
        <dbReference type="EMBL" id="DAD71438.1"/>
    </source>
</evidence>
<dbReference type="InterPro" id="IPR029052">
    <property type="entry name" value="Metallo-depent_PP-like"/>
</dbReference>
<protein>
    <submittedName>
        <fullName evidence="1">DNA polymerase II small subunit</fullName>
    </submittedName>
</protein>
<dbReference type="SUPFAM" id="SSF56300">
    <property type="entry name" value="Metallo-dependent phosphatases"/>
    <property type="match status" value="1"/>
</dbReference>
<dbReference type="EMBL" id="BK015882">
    <property type="protein sequence ID" value="DAD71438.1"/>
    <property type="molecule type" value="Genomic_DNA"/>
</dbReference>
<sequence length="401" mass="46459">MTYSKKINETINNAIKDYYENNVATWQQTADFINNTYDVNFTDDACRQRYFRNRYKNSATACIPEQLTIDKVFDSKPKKTTDVVDPIKFEKEKAKLADERTQVNALIRRIAREETLKEIAQEVADKLNWNYPFNFTPIKQTGNNNSEKEAILQISDWHYGTEIHSPYNEYDPEICKNRVEKLAKEVAERCALYDIKKLHIVNLGDMIEGRIHLRLRLNSRIDVVTQTIEVAELLANFIAALSTFLEIEYYDTLDNHSRIEPKLHDSLDLESLVRVITWFLKERLKDIPTIHFNDNTKGDDVISFECLGHHICAVHGDKDKPENVVSNMSLMTQQYYDLALTAHKHHFQANEMNRTIMLSNSSLMGTDDFAQSLRLTASASQNLIIVTKKNVIDTICRINLE</sequence>
<name>A0A8S5LNC3_9CAUD</name>
<proteinExistence type="predicted"/>
<reference evidence="1" key="1">
    <citation type="journal article" date="2021" name="Proc. Natl. Acad. Sci. U.S.A.">
        <title>A Catalog of Tens of Thousands of Viruses from Human Metagenomes Reveals Hidden Associations with Chronic Diseases.</title>
        <authorList>
            <person name="Tisza M.J."/>
            <person name="Buck C.B."/>
        </authorList>
    </citation>
    <scope>NUCLEOTIDE SEQUENCE</scope>
    <source>
        <strain evidence="1">Ctsf32</strain>
    </source>
</reference>
<accession>A0A8S5LNC3</accession>
<organism evidence="1">
    <name type="scientific">Siphoviridae sp. ctsf32</name>
    <dbReference type="NCBI Taxonomy" id="2827594"/>
    <lineage>
        <taxon>Viruses</taxon>
        <taxon>Duplodnaviria</taxon>
        <taxon>Heunggongvirae</taxon>
        <taxon>Uroviricota</taxon>
        <taxon>Caudoviricetes</taxon>
    </lineage>
</organism>